<dbReference type="InterPro" id="IPR027417">
    <property type="entry name" value="P-loop_NTPase"/>
</dbReference>
<keyword evidence="2" id="KW-0813">Transport</keyword>
<feature type="domain" description="ABC transporter" evidence="7">
    <location>
        <begin position="15"/>
        <end position="250"/>
    </location>
</feature>
<dbReference type="InterPro" id="IPR050166">
    <property type="entry name" value="ABC_transporter_ATP-bind"/>
</dbReference>
<proteinExistence type="inferred from homology"/>
<dbReference type="InterPro" id="IPR003439">
    <property type="entry name" value="ABC_transporter-like_ATP-bd"/>
</dbReference>
<sequence length="449" mass="49210">MAENLNPAVTAPAVIELRGVSKMFRTASQSDRAVLEGVDLTLREGEIVAMLGKSGSGKSTLLRIMAGLVGADRGEVRFRGSRLNGTAEGIAMVFQSFALFPWLTVQQNVELGLEAQGVPKAERARRAEAAIDMIGLSGFNGALPRELSGGMRQRVGIARALVTQPDLLLMDEAFSALDVLTGETLRDEMLDLWESGRANIRSILIVSHNIEEAVMMADRIVILSSDPGRIRAEVRVPFPRPRNRDAAQVRALIDEVYMLMTSPAAPEPRVPALAPSRQIGYRLPDVDISQMDAILDLLSEPPFNGRADLPHLADEAGLTDDDLLPACEALQLLQLAHIERGDITTTETGREYYAAEPNERKAMFGRQLLGHVALATHIRRELEASEDGEVGEEQVLRELEAFLKPEEAERVLSVAIDWGRHGEVYEYSYNSGMLTLPREEQEEAGQAGE</sequence>
<keyword evidence="4" id="KW-0472">Membrane</keyword>
<dbReference type="PROSITE" id="PS50893">
    <property type="entry name" value="ABC_TRANSPORTER_2"/>
    <property type="match status" value="1"/>
</dbReference>
<keyword evidence="6 8" id="KW-0067">ATP-binding</keyword>
<evidence type="ECO:0000256" key="4">
    <source>
        <dbReference type="ARBA" id="ARBA00022519"/>
    </source>
</evidence>
<dbReference type="EMBL" id="CAJPUY010000032">
    <property type="protein sequence ID" value="CAG2156978.1"/>
    <property type="molecule type" value="Genomic_DNA"/>
</dbReference>
<dbReference type="Gene3D" id="3.40.50.300">
    <property type="entry name" value="P-loop containing nucleotide triphosphate hydrolases"/>
    <property type="match status" value="1"/>
</dbReference>
<dbReference type="SMART" id="SM00382">
    <property type="entry name" value="AAA"/>
    <property type="match status" value="1"/>
</dbReference>
<dbReference type="GO" id="GO:0005524">
    <property type="term" value="F:ATP binding"/>
    <property type="evidence" value="ECO:0007669"/>
    <property type="project" value="UniProtKB-KW"/>
</dbReference>
<dbReference type="PROSITE" id="PS00211">
    <property type="entry name" value="ABC_TRANSPORTER_1"/>
    <property type="match status" value="1"/>
</dbReference>
<dbReference type="InterPro" id="IPR017871">
    <property type="entry name" value="ABC_transporter-like_CS"/>
</dbReference>
<evidence type="ECO:0000256" key="5">
    <source>
        <dbReference type="ARBA" id="ARBA00022741"/>
    </source>
</evidence>
<protein>
    <submittedName>
        <fullName evidence="8">Vitamin B12 import ATP-binding protein BtuD</fullName>
    </submittedName>
</protein>
<dbReference type="CDD" id="cd03293">
    <property type="entry name" value="ABC_NrtD_SsuB_transporters"/>
    <property type="match status" value="1"/>
</dbReference>
<evidence type="ECO:0000256" key="1">
    <source>
        <dbReference type="ARBA" id="ARBA00005417"/>
    </source>
</evidence>
<evidence type="ECO:0000313" key="8">
    <source>
        <dbReference type="EMBL" id="CAG2156978.1"/>
    </source>
</evidence>
<dbReference type="AlphaFoldDB" id="A0A916J039"/>
<dbReference type="GO" id="GO:0016887">
    <property type="term" value="F:ATP hydrolysis activity"/>
    <property type="evidence" value="ECO:0007669"/>
    <property type="project" value="InterPro"/>
</dbReference>
<dbReference type="Pfam" id="PF09821">
    <property type="entry name" value="AAA_assoc_C"/>
    <property type="match status" value="1"/>
</dbReference>
<evidence type="ECO:0000313" key="9">
    <source>
        <dbReference type="Proteomes" id="UP000672934"/>
    </source>
</evidence>
<keyword evidence="9" id="KW-1185">Reference proteome</keyword>
<evidence type="ECO:0000256" key="3">
    <source>
        <dbReference type="ARBA" id="ARBA00022475"/>
    </source>
</evidence>
<evidence type="ECO:0000259" key="7">
    <source>
        <dbReference type="PROSITE" id="PS50893"/>
    </source>
</evidence>
<dbReference type="RefSeq" id="WP_211950705.1">
    <property type="nucleotide sequence ID" value="NZ_CAJPUY010000032.1"/>
</dbReference>
<organism evidence="8 9">
    <name type="scientific">Cupriavidus yeoncheonensis</name>
    <dbReference type="NCBI Taxonomy" id="1462994"/>
    <lineage>
        <taxon>Bacteria</taxon>
        <taxon>Pseudomonadati</taxon>
        <taxon>Pseudomonadota</taxon>
        <taxon>Betaproteobacteria</taxon>
        <taxon>Burkholderiales</taxon>
        <taxon>Burkholderiaceae</taxon>
        <taxon>Cupriavidus</taxon>
    </lineage>
</organism>
<evidence type="ECO:0000256" key="2">
    <source>
        <dbReference type="ARBA" id="ARBA00022448"/>
    </source>
</evidence>
<keyword evidence="5" id="KW-0547">Nucleotide-binding</keyword>
<dbReference type="PANTHER" id="PTHR42788:SF13">
    <property type="entry name" value="ALIPHATIC SULFONATES IMPORT ATP-BINDING PROTEIN SSUB"/>
    <property type="match status" value="1"/>
</dbReference>
<dbReference type="SUPFAM" id="SSF52540">
    <property type="entry name" value="P-loop containing nucleoside triphosphate hydrolases"/>
    <property type="match status" value="1"/>
</dbReference>
<gene>
    <name evidence="8" type="primary">btuD_12</name>
    <name evidence="8" type="ORF">LMG31506_05873</name>
</gene>
<dbReference type="InterPro" id="IPR018632">
    <property type="entry name" value="AAA-associated_dom_C"/>
</dbReference>
<dbReference type="InterPro" id="IPR003593">
    <property type="entry name" value="AAA+_ATPase"/>
</dbReference>
<dbReference type="PANTHER" id="PTHR42788">
    <property type="entry name" value="TAURINE IMPORT ATP-BINDING PROTEIN-RELATED"/>
    <property type="match status" value="1"/>
</dbReference>
<reference evidence="8" key="1">
    <citation type="submission" date="2021-03" db="EMBL/GenBank/DDBJ databases">
        <authorList>
            <person name="Peeters C."/>
        </authorList>
    </citation>
    <scope>NUCLEOTIDE SEQUENCE</scope>
    <source>
        <strain evidence="8">LMG 31506</strain>
    </source>
</reference>
<keyword evidence="3" id="KW-1003">Cell membrane</keyword>
<name>A0A916J039_9BURK</name>
<comment type="similarity">
    <text evidence="1">Belongs to the ABC transporter superfamily.</text>
</comment>
<evidence type="ECO:0000256" key="6">
    <source>
        <dbReference type="ARBA" id="ARBA00022840"/>
    </source>
</evidence>
<comment type="caution">
    <text evidence="8">The sequence shown here is derived from an EMBL/GenBank/DDBJ whole genome shotgun (WGS) entry which is preliminary data.</text>
</comment>
<dbReference type="Pfam" id="PF00005">
    <property type="entry name" value="ABC_tran"/>
    <property type="match status" value="1"/>
</dbReference>
<accession>A0A916J039</accession>
<keyword evidence="4" id="KW-0997">Cell inner membrane</keyword>
<dbReference type="Proteomes" id="UP000672934">
    <property type="component" value="Unassembled WGS sequence"/>
</dbReference>